<keyword evidence="2" id="KW-1185">Reference proteome</keyword>
<accession>A0A5N5WRZ6</accession>
<evidence type="ECO:0000313" key="2">
    <source>
        <dbReference type="Proteomes" id="UP000326565"/>
    </source>
</evidence>
<protein>
    <recommendedName>
        <fullName evidence="3">Arrestin-like N-terminal domain-containing protein</fullName>
    </recommendedName>
</protein>
<proteinExistence type="predicted"/>
<evidence type="ECO:0000313" key="1">
    <source>
        <dbReference type="EMBL" id="KAB8071109.1"/>
    </source>
</evidence>
<dbReference type="EMBL" id="ML732282">
    <property type="protein sequence ID" value="KAB8071109.1"/>
    <property type="molecule type" value="Genomic_DNA"/>
</dbReference>
<reference evidence="1 2" key="1">
    <citation type="submission" date="2019-04" db="EMBL/GenBank/DDBJ databases">
        <title>Friends and foes A comparative genomics study of 23 Aspergillus species from section Flavi.</title>
        <authorList>
            <consortium name="DOE Joint Genome Institute"/>
            <person name="Kjaerbolling I."/>
            <person name="Vesth T."/>
            <person name="Frisvad J.C."/>
            <person name="Nybo J.L."/>
            <person name="Theobald S."/>
            <person name="Kildgaard S."/>
            <person name="Isbrandt T."/>
            <person name="Kuo A."/>
            <person name="Sato A."/>
            <person name="Lyhne E.K."/>
            <person name="Kogle M.E."/>
            <person name="Wiebenga A."/>
            <person name="Kun R.S."/>
            <person name="Lubbers R.J."/>
            <person name="Makela M.R."/>
            <person name="Barry K."/>
            <person name="Chovatia M."/>
            <person name="Clum A."/>
            <person name="Daum C."/>
            <person name="Haridas S."/>
            <person name="He G."/>
            <person name="LaButti K."/>
            <person name="Lipzen A."/>
            <person name="Mondo S."/>
            <person name="Riley R."/>
            <person name="Salamov A."/>
            <person name="Simmons B.A."/>
            <person name="Magnuson J.K."/>
            <person name="Henrissat B."/>
            <person name="Mortensen U.H."/>
            <person name="Larsen T.O."/>
            <person name="Devries R.P."/>
            <person name="Grigoriev I.V."/>
            <person name="Machida M."/>
            <person name="Baker S.E."/>
            <person name="Andersen M.R."/>
        </authorList>
    </citation>
    <scope>NUCLEOTIDE SEQUENCE [LARGE SCALE GENOMIC DNA]</scope>
    <source>
        <strain evidence="1 2">CBS 151.66</strain>
    </source>
</reference>
<dbReference type="OrthoDB" id="2283785at2759"/>
<name>A0A5N5WRZ6_9EURO</name>
<dbReference type="Proteomes" id="UP000326565">
    <property type="component" value="Unassembled WGS sequence"/>
</dbReference>
<gene>
    <name evidence="1" type="ORF">BDV29DRAFT_159808</name>
</gene>
<organism evidence="1 2">
    <name type="scientific">Aspergillus leporis</name>
    <dbReference type="NCBI Taxonomy" id="41062"/>
    <lineage>
        <taxon>Eukaryota</taxon>
        <taxon>Fungi</taxon>
        <taxon>Dikarya</taxon>
        <taxon>Ascomycota</taxon>
        <taxon>Pezizomycotina</taxon>
        <taxon>Eurotiomycetes</taxon>
        <taxon>Eurotiomycetidae</taxon>
        <taxon>Eurotiales</taxon>
        <taxon>Aspergillaceae</taxon>
        <taxon>Aspergillus</taxon>
        <taxon>Aspergillus subgen. Circumdati</taxon>
    </lineage>
</organism>
<sequence length="288" mass="32636">MDSAVPLRYGQYMPPSLHVHFSQVGHHYPKGTCSIDYRIRAQFLIEGNCLAEESRPFRLLTSSERQPPLCTEDYPGEYKLSSYKTLRSPFYQPAGRLLVNSLEPPPLALFPGKKGATTSVRLHFKYRSPKDDCSMRLSPPRFYGIARSYLQATTFISTEPQRRSPATCDALTSPFTIKAHRAYASQIRKLCFGVWAPLETATGTIWESEADLVVMCDNPEYLSPSFSSLLVSRRYSLKLHMVVSGTGHAALKLELPIQILYTGERYMHLEQAMYWARSLENIPPAYTP</sequence>
<evidence type="ECO:0008006" key="3">
    <source>
        <dbReference type="Google" id="ProtNLM"/>
    </source>
</evidence>
<dbReference type="AlphaFoldDB" id="A0A5N5WRZ6"/>